<feature type="transmembrane region" description="Helical" evidence="1">
    <location>
        <begin position="259"/>
        <end position="282"/>
    </location>
</feature>
<feature type="transmembrane region" description="Helical" evidence="1">
    <location>
        <begin position="125"/>
        <end position="147"/>
    </location>
</feature>
<proteinExistence type="predicted"/>
<evidence type="ECO:0000313" key="4">
    <source>
        <dbReference type="Proteomes" id="UP000199053"/>
    </source>
</evidence>
<keyword evidence="4" id="KW-1185">Reference proteome</keyword>
<gene>
    <name evidence="3" type="ORF">SAMN05660337_2267</name>
</gene>
<feature type="transmembrane region" description="Helical" evidence="1">
    <location>
        <begin position="226"/>
        <end position="247"/>
    </location>
</feature>
<name>A0A1G9HQ36_9BACT</name>
<dbReference type="RefSeq" id="WP_092161135.1">
    <property type="nucleotide sequence ID" value="NZ_FNGA01000003.1"/>
</dbReference>
<reference evidence="4" key="1">
    <citation type="submission" date="2016-10" db="EMBL/GenBank/DDBJ databases">
        <authorList>
            <person name="Varghese N."/>
            <person name="Submissions S."/>
        </authorList>
    </citation>
    <scope>NUCLEOTIDE SEQUENCE [LARGE SCALE GENOMIC DNA]</scope>
    <source>
        <strain evidence="4">DSM 16995</strain>
    </source>
</reference>
<dbReference type="STRING" id="246191.SAMN05660337_2267"/>
<feature type="transmembrane region" description="Helical" evidence="1">
    <location>
        <begin position="67"/>
        <end position="88"/>
    </location>
</feature>
<organism evidence="3 4">
    <name type="scientific">Maridesulfovibrio ferrireducens</name>
    <dbReference type="NCBI Taxonomy" id="246191"/>
    <lineage>
        <taxon>Bacteria</taxon>
        <taxon>Pseudomonadati</taxon>
        <taxon>Thermodesulfobacteriota</taxon>
        <taxon>Desulfovibrionia</taxon>
        <taxon>Desulfovibrionales</taxon>
        <taxon>Desulfovibrionaceae</taxon>
        <taxon>Maridesulfovibrio</taxon>
    </lineage>
</organism>
<keyword evidence="1" id="KW-0812">Transmembrane</keyword>
<evidence type="ECO:0000259" key="2">
    <source>
        <dbReference type="Pfam" id="PF07670"/>
    </source>
</evidence>
<dbReference type="EMBL" id="FNGA01000003">
    <property type="protein sequence ID" value="SDL15117.1"/>
    <property type="molecule type" value="Genomic_DNA"/>
</dbReference>
<dbReference type="InterPro" id="IPR011642">
    <property type="entry name" value="Gate_dom"/>
</dbReference>
<evidence type="ECO:0000313" key="3">
    <source>
        <dbReference type="EMBL" id="SDL15117.1"/>
    </source>
</evidence>
<feature type="domain" description="Nucleoside transporter/FeoB GTPase Gate" evidence="2">
    <location>
        <begin position="23"/>
        <end position="109"/>
    </location>
</feature>
<feature type="transmembrane region" description="Helical" evidence="1">
    <location>
        <begin position="94"/>
        <end position="113"/>
    </location>
</feature>
<sequence length="332" mass="36281">MNKISSVLTSSYDILKNAVSISLNLFKIMIPVVIAVKILQEFNLIGYLAAPLAPIMKLVGLPGEMGLVWATAMINNIYSGLIVFLSLAQDSPLSAAQATILGTMILVAHSMPIELRVVQSSGPRLFFQAVIRFTGALLIGILLNFIYSYYDLLQGPAHIILTSDSSVVDKTLPMWALGEIKNFISIFLIILSLLIIMKILTKLRIIAAIDFLLRPLLKLMGIGPKASALTVVGLTMGLSYGGGMIIHETKSGKIDKKDVFYSLTLMGLCHSVVEDTFLLMMIGGHISGLLWGRLIFAIVVVAILVQLTKILPESFCDKYLWSIPKNFNIQKG</sequence>
<keyword evidence="1" id="KW-1133">Transmembrane helix</keyword>
<dbReference type="Pfam" id="PF07670">
    <property type="entry name" value="Gate"/>
    <property type="match status" value="2"/>
</dbReference>
<feature type="transmembrane region" description="Helical" evidence="1">
    <location>
        <begin position="183"/>
        <end position="205"/>
    </location>
</feature>
<dbReference type="Proteomes" id="UP000199053">
    <property type="component" value="Unassembled WGS sequence"/>
</dbReference>
<dbReference type="OrthoDB" id="9797308at2"/>
<feature type="transmembrane region" description="Helical" evidence="1">
    <location>
        <begin position="294"/>
        <end position="311"/>
    </location>
</feature>
<protein>
    <recommendedName>
        <fullName evidence="2">Nucleoside transporter/FeoB GTPase Gate domain-containing protein</fullName>
    </recommendedName>
</protein>
<dbReference type="AlphaFoldDB" id="A0A1G9HQ36"/>
<keyword evidence="1" id="KW-0472">Membrane</keyword>
<feature type="domain" description="Nucleoside transporter/FeoB GTPase Gate" evidence="2">
    <location>
        <begin position="183"/>
        <end position="272"/>
    </location>
</feature>
<accession>A0A1G9HQ36</accession>
<evidence type="ECO:0000256" key="1">
    <source>
        <dbReference type="SAM" id="Phobius"/>
    </source>
</evidence>